<dbReference type="GO" id="GO:0000981">
    <property type="term" value="F:DNA-binding transcription factor activity, RNA polymerase II-specific"/>
    <property type="evidence" value="ECO:0007669"/>
    <property type="project" value="InterPro"/>
</dbReference>
<evidence type="ECO:0000256" key="3">
    <source>
        <dbReference type="ARBA" id="ARBA00023125"/>
    </source>
</evidence>
<evidence type="ECO:0000256" key="5">
    <source>
        <dbReference type="ARBA" id="ARBA00023242"/>
    </source>
</evidence>
<dbReference type="SMART" id="SM00066">
    <property type="entry name" value="GAL4"/>
    <property type="match status" value="1"/>
</dbReference>
<name>A0A1E3BSB5_ASPCR</name>
<keyword evidence="3" id="KW-0238">DNA-binding</keyword>
<dbReference type="PANTHER" id="PTHR31001:SF45">
    <property type="entry name" value="ZN(II)2CYS6 TRANSCRIPTION FACTOR (EUROFUNG)"/>
    <property type="match status" value="1"/>
</dbReference>
<feature type="domain" description="Zn(2)-C6 fungal-type" evidence="7">
    <location>
        <begin position="19"/>
        <end position="47"/>
    </location>
</feature>
<keyword evidence="4" id="KW-0804">Transcription</keyword>
<dbReference type="GO" id="GO:0008270">
    <property type="term" value="F:zinc ion binding"/>
    <property type="evidence" value="ECO:0007669"/>
    <property type="project" value="InterPro"/>
</dbReference>
<dbReference type="CDD" id="cd00067">
    <property type="entry name" value="GAL4"/>
    <property type="match status" value="1"/>
</dbReference>
<dbReference type="AlphaFoldDB" id="A0A1E3BSB5"/>
<dbReference type="PROSITE" id="PS50048">
    <property type="entry name" value="ZN2_CY6_FUNGAL_2"/>
    <property type="match status" value="1"/>
</dbReference>
<dbReference type="InterPro" id="IPR001138">
    <property type="entry name" value="Zn2Cys6_DnaBD"/>
</dbReference>
<evidence type="ECO:0000256" key="4">
    <source>
        <dbReference type="ARBA" id="ARBA00023163"/>
    </source>
</evidence>
<protein>
    <recommendedName>
        <fullName evidence="7">Zn(2)-C6 fungal-type domain-containing protein</fullName>
    </recommendedName>
</protein>
<dbReference type="InterPro" id="IPR036864">
    <property type="entry name" value="Zn2-C6_fun-type_DNA-bd_sf"/>
</dbReference>
<keyword evidence="5" id="KW-0539">Nucleus</keyword>
<sequence>MSTTADTSSSPSRPQRVLACILCQQRKVKCDRKFPCANCTKFRVQCVPATAPRRRRQRFPERELLDRIRKYEDLLRRNGIKFKPLHGDGDVVKGSESPNTGDYGSEHEQSHPSVASGNPRDLLEAKDIWHAMRQSSHDAVSETGVRKAWDQVFPDNDNLLFGSHRTAVELFTLHPEPVQIFRLWQTYLDNIDPLLKVTHTPSLQGRIIEAAGDLTNISPILEALMFSIYSVTIMSLAVDECQNMFGPSKDDLLARYQSGCQQALLNCSYCEQVIVNA</sequence>
<reference evidence="8 9" key="1">
    <citation type="journal article" date="2016" name="BMC Genomics">
        <title>Comparative genomic and transcriptomic analyses of the Fuzhuan brick tea-fermentation fungus Aspergillus cristatus.</title>
        <authorList>
            <person name="Ge Y."/>
            <person name="Wang Y."/>
            <person name="Liu Y."/>
            <person name="Tan Y."/>
            <person name="Ren X."/>
            <person name="Zhang X."/>
            <person name="Hyde K.D."/>
            <person name="Liu Y."/>
            <person name="Liu Z."/>
        </authorList>
    </citation>
    <scope>NUCLEOTIDE SEQUENCE [LARGE SCALE GENOMIC DNA]</scope>
    <source>
        <strain evidence="8 9">GZAAS20.1005</strain>
    </source>
</reference>
<dbReference type="GO" id="GO:0003677">
    <property type="term" value="F:DNA binding"/>
    <property type="evidence" value="ECO:0007669"/>
    <property type="project" value="UniProtKB-KW"/>
</dbReference>
<evidence type="ECO:0000256" key="2">
    <source>
        <dbReference type="ARBA" id="ARBA00023015"/>
    </source>
</evidence>
<dbReference type="CDD" id="cd12148">
    <property type="entry name" value="fungal_TF_MHR"/>
    <property type="match status" value="1"/>
</dbReference>
<proteinExistence type="predicted"/>
<comment type="caution">
    <text evidence="8">The sequence shown here is derived from an EMBL/GenBank/DDBJ whole genome shotgun (WGS) entry which is preliminary data.</text>
</comment>
<evidence type="ECO:0000256" key="1">
    <source>
        <dbReference type="ARBA" id="ARBA00004123"/>
    </source>
</evidence>
<evidence type="ECO:0000256" key="6">
    <source>
        <dbReference type="SAM" id="MobiDB-lite"/>
    </source>
</evidence>
<dbReference type="VEuPathDB" id="FungiDB:SI65_01463"/>
<dbReference type="PANTHER" id="PTHR31001">
    <property type="entry name" value="UNCHARACTERIZED TRANSCRIPTIONAL REGULATORY PROTEIN"/>
    <property type="match status" value="1"/>
</dbReference>
<dbReference type="STRING" id="573508.A0A1E3BSB5"/>
<dbReference type="Gene3D" id="4.10.240.10">
    <property type="entry name" value="Zn(2)-C6 fungal-type DNA-binding domain"/>
    <property type="match status" value="1"/>
</dbReference>
<gene>
    <name evidence="8" type="ORF">SI65_01463</name>
</gene>
<evidence type="ECO:0000313" key="8">
    <source>
        <dbReference type="EMBL" id="ODM23873.1"/>
    </source>
</evidence>
<dbReference type="EMBL" id="JXNT01000001">
    <property type="protein sequence ID" value="ODM23873.1"/>
    <property type="molecule type" value="Genomic_DNA"/>
</dbReference>
<dbReference type="InterPro" id="IPR050613">
    <property type="entry name" value="Sec_Metabolite_Reg"/>
</dbReference>
<dbReference type="GO" id="GO:0005634">
    <property type="term" value="C:nucleus"/>
    <property type="evidence" value="ECO:0007669"/>
    <property type="project" value="UniProtKB-SubCell"/>
</dbReference>
<accession>A0A1E3BSB5</accession>
<keyword evidence="2" id="KW-0805">Transcription regulation</keyword>
<organism evidence="8 9">
    <name type="scientific">Aspergillus cristatus</name>
    <name type="common">Chinese Fuzhuan brick tea-fermentation fungus</name>
    <name type="synonym">Eurotium cristatum</name>
    <dbReference type="NCBI Taxonomy" id="573508"/>
    <lineage>
        <taxon>Eukaryota</taxon>
        <taxon>Fungi</taxon>
        <taxon>Dikarya</taxon>
        <taxon>Ascomycota</taxon>
        <taxon>Pezizomycotina</taxon>
        <taxon>Eurotiomycetes</taxon>
        <taxon>Eurotiomycetidae</taxon>
        <taxon>Eurotiales</taxon>
        <taxon>Aspergillaceae</taxon>
        <taxon>Aspergillus</taxon>
        <taxon>Aspergillus subgen. Aspergillus</taxon>
    </lineage>
</organism>
<feature type="region of interest" description="Disordered" evidence="6">
    <location>
        <begin position="86"/>
        <end position="118"/>
    </location>
</feature>
<evidence type="ECO:0000313" key="9">
    <source>
        <dbReference type="Proteomes" id="UP000094569"/>
    </source>
</evidence>
<dbReference type="OrthoDB" id="2269373at2759"/>
<comment type="subcellular location">
    <subcellularLocation>
        <location evidence="1">Nucleus</location>
    </subcellularLocation>
</comment>
<evidence type="ECO:0000259" key="7">
    <source>
        <dbReference type="PROSITE" id="PS50048"/>
    </source>
</evidence>
<keyword evidence="9" id="KW-1185">Reference proteome</keyword>
<dbReference type="Pfam" id="PF00172">
    <property type="entry name" value="Zn_clus"/>
    <property type="match status" value="1"/>
</dbReference>
<dbReference type="SUPFAM" id="SSF57701">
    <property type="entry name" value="Zn2/Cys6 DNA-binding domain"/>
    <property type="match status" value="1"/>
</dbReference>
<dbReference type="Proteomes" id="UP000094569">
    <property type="component" value="Unassembled WGS sequence"/>
</dbReference>